<organism evidence="1 2">
    <name type="scientific">Gossypium aridum</name>
    <name type="common">American cotton</name>
    <name type="synonym">Erioxylum aridum</name>
    <dbReference type="NCBI Taxonomy" id="34290"/>
    <lineage>
        <taxon>Eukaryota</taxon>
        <taxon>Viridiplantae</taxon>
        <taxon>Streptophyta</taxon>
        <taxon>Embryophyta</taxon>
        <taxon>Tracheophyta</taxon>
        <taxon>Spermatophyta</taxon>
        <taxon>Magnoliopsida</taxon>
        <taxon>eudicotyledons</taxon>
        <taxon>Gunneridae</taxon>
        <taxon>Pentapetalae</taxon>
        <taxon>rosids</taxon>
        <taxon>malvids</taxon>
        <taxon>Malvales</taxon>
        <taxon>Malvaceae</taxon>
        <taxon>Malvoideae</taxon>
        <taxon>Gossypium</taxon>
    </lineage>
</organism>
<evidence type="ECO:0000313" key="1">
    <source>
        <dbReference type="EMBL" id="MBA0700457.1"/>
    </source>
</evidence>
<proteinExistence type="predicted"/>
<protein>
    <submittedName>
        <fullName evidence="1">Uncharacterized protein</fullName>
    </submittedName>
</protein>
<dbReference type="EMBL" id="JABFAA010023843">
    <property type="protein sequence ID" value="MBA0700457.1"/>
    <property type="molecule type" value="Genomic_DNA"/>
</dbReference>
<accession>A0A7J8YLI6</accession>
<sequence>MKVRYSPLITMKGAKRRYIWKDYVMLSHEKLLDSKEYINQRKFIDLQFDMSSNFKRERHSPLSSNLSFIVVLKLEEEEKGELTSMIDVEKLIYCNDDLVEVLKKKWDINNLTQLIFADIATFASNELYGLLQCFLLLKSFMDLH</sequence>
<comment type="caution">
    <text evidence="1">The sequence shown here is derived from an EMBL/GenBank/DDBJ whole genome shotgun (WGS) entry which is preliminary data.</text>
</comment>
<reference evidence="1 2" key="1">
    <citation type="journal article" date="2019" name="Genome Biol. Evol.">
        <title>Insights into the evolution of the New World diploid cottons (Gossypium, subgenus Houzingenia) based on genome sequencing.</title>
        <authorList>
            <person name="Grover C.E."/>
            <person name="Arick M.A. 2nd"/>
            <person name="Thrash A."/>
            <person name="Conover J.L."/>
            <person name="Sanders W.S."/>
            <person name="Peterson D.G."/>
            <person name="Frelichowski J.E."/>
            <person name="Scheffler J.A."/>
            <person name="Scheffler B.E."/>
            <person name="Wendel J.F."/>
        </authorList>
    </citation>
    <scope>NUCLEOTIDE SEQUENCE [LARGE SCALE GENOMIC DNA]</scope>
    <source>
        <strain evidence="1">185</strain>
        <tissue evidence="1">Leaf</tissue>
    </source>
</reference>
<dbReference type="AlphaFoldDB" id="A0A7J8YLI6"/>
<evidence type="ECO:0000313" key="2">
    <source>
        <dbReference type="Proteomes" id="UP000593577"/>
    </source>
</evidence>
<keyword evidence="2" id="KW-1185">Reference proteome</keyword>
<name>A0A7J8YLI6_GOSAI</name>
<gene>
    <name evidence="1" type="ORF">Goari_027018</name>
</gene>
<dbReference type="Proteomes" id="UP000593577">
    <property type="component" value="Unassembled WGS sequence"/>
</dbReference>